<comment type="caution">
    <text evidence="2">The sequence shown here is derived from an EMBL/GenBank/DDBJ whole genome shotgun (WGS) entry which is preliminary data.</text>
</comment>
<feature type="region of interest" description="Disordered" evidence="1">
    <location>
        <begin position="19"/>
        <end position="42"/>
    </location>
</feature>
<feature type="compositionally biased region" description="Basic and acidic residues" evidence="1">
    <location>
        <begin position="123"/>
        <end position="132"/>
    </location>
</feature>
<reference evidence="2 3" key="1">
    <citation type="submission" date="2017-11" db="EMBL/GenBank/DDBJ databases">
        <title>Comparative genomics of Botrytis spp.</title>
        <authorList>
            <person name="Valero-Jimenez C.A."/>
            <person name="Tapia P."/>
            <person name="Veloso J."/>
            <person name="Silva-Moreno E."/>
            <person name="Staats M."/>
            <person name="Valdes J.H."/>
            <person name="Van Kan J.A.L."/>
        </authorList>
    </citation>
    <scope>NUCLEOTIDE SEQUENCE [LARGE SCALE GENOMIC DNA]</scope>
    <source>
        <strain evidence="2 3">MUCL2830</strain>
    </source>
</reference>
<gene>
    <name evidence="2" type="ORF">BOTCAL_0302g00090</name>
</gene>
<accession>A0A4Y8CX47</accession>
<dbReference type="AlphaFoldDB" id="A0A4Y8CX47"/>
<dbReference type="EMBL" id="PHWZ01000301">
    <property type="protein sequence ID" value="TEY47662.1"/>
    <property type="molecule type" value="Genomic_DNA"/>
</dbReference>
<protein>
    <submittedName>
        <fullName evidence="2">Uncharacterized protein</fullName>
    </submittedName>
</protein>
<feature type="region of interest" description="Disordered" evidence="1">
    <location>
        <begin position="111"/>
        <end position="132"/>
    </location>
</feature>
<sequence length="132" mass="15235">MSTVAPNKVTYSTTIYESISKSSEQYSEDDSRSGGYFEPNDIRLEPELPDVRLEFVLTDERPEPEPDDIWLEPELPDVRLEFVLTDERLEPEPDDARIEPDLAEAWLEPPLKNIRSEPAPELDGVRTEFELE</sequence>
<organism evidence="2 3">
    <name type="scientific">Botryotinia calthae</name>
    <dbReference type="NCBI Taxonomy" id="38488"/>
    <lineage>
        <taxon>Eukaryota</taxon>
        <taxon>Fungi</taxon>
        <taxon>Dikarya</taxon>
        <taxon>Ascomycota</taxon>
        <taxon>Pezizomycotina</taxon>
        <taxon>Leotiomycetes</taxon>
        <taxon>Helotiales</taxon>
        <taxon>Sclerotiniaceae</taxon>
        <taxon>Botryotinia</taxon>
    </lineage>
</organism>
<keyword evidence="3" id="KW-1185">Reference proteome</keyword>
<evidence type="ECO:0000256" key="1">
    <source>
        <dbReference type="SAM" id="MobiDB-lite"/>
    </source>
</evidence>
<proteinExistence type="predicted"/>
<evidence type="ECO:0000313" key="3">
    <source>
        <dbReference type="Proteomes" id="UP000297299"/>
    </source>
</evidence>
<name>A0A4Y8CX47_9HELO</name>
<dbReference type="Proteomes" id="UP000297299">
    <property type="component" value="Unassembled WGS sequence"/>
</dbReference>
<evidence type="ECO:0000313" key="2">
    <source>
        <dbReference type="EMBL" id="TEY47662.1"/>
    </source>
</evidence>